<dbReference type="EMBL" id="PKPP01022944">
    <property type="protein sequence ID" value="PWA34344.1"/>
    <property type="molecule type" value="Genomic_DNA"/>
</dbReference>
<dbReference type="OrthoDB" id="1721603at2759"/>
<evidence type="ECO:0000259" key="1">
    <source>
        <dbReference type="Pfam" id="PF24861"/>
    </source>
</evidence>
<dbReference type="Proteomes" id="UP000245207">
    <property type="component" value="Unassembled WGS sequence"/>
</dbReference>
<comment type="caution">
    <text evidence="2">The sequence shown here is derived from an EMBL/GenBank/DDBJ whole genome shotgun (WGS) entry which is preliminary data.</text>
</comment>
<gene>
    <name evidence="2" type="ORF">CTI12_AA620060</name>
</gene>
<protein>
    <submittedName>
        <fullName evidence="2">Glycosyl transferase, family 1</fullName>
    </submittedName>
</protein>
<sequence length="82" mass="9430">MRERFETMLSAHRNEIVSLLSRYVAQGKAILQPHQILDEIEKDDVCRQKLIDGPFGEVLKTSQVLLIIFVVLARSLKCFMIS</sequence>
<feature type="domain" description="Sucrose synthase N-terminal" evidence="1">
    <location>
        <begin position="1"/>
        <end position="66"/>
    </location>
</feature>
<evidence type="ECO:0000313" key="3">
    <source>
        <dbReference type="Proteomes" id="UP000245207"/>
    </source>
</evidence>
<keyword evidence="3" id="KW-1185">Reference proteome</keyword>
<dbReference type="STRING" id="35608.A0A2U1KC77"/>
<dbReference type="InterPro" id="IPR056735">
    <property type="entry name" value="SUS_N"/>
</dbReference>
<keyword evidence="2" id="KW-0808">Transferase</keyword>
<name>A0A2U1KC77_ARTAN</name>
<reference evidence="2 3" key="1">
    <citation type="journal article" date="2018" name="Mol. Plant">
        <title>The genome of Artemisia annua provides insight into the evolution of Asteraceae family and artemisinin biosynthesis.</title>
        <authorList>
            <person name="Shen Q."/>
            <person name="Zhang L."/>
            <person name="Liao Z."/>
            <person name="Wang S."/>
            <person name="Yan T."/>
            <person name="Shi P."/>
            <person name="Liu M."/>
            <person name="Fu X."/>
            <person name="Pan Q."/>
            <person name="Wang Y."/>
            <person name="Lv Z."/>
            <person name="Lu X."/>
            <person name="Zhang F."/>
            <person name="Jiang W."/>
            <person name="Ma Y."/>
            <person name="Chen M."/>
            <person name="Hao X."/>
            <person name="Li L."/>
            <person name="Tang Y."/>
            <person name="Lv G."/>
            <person name="Zhou Y."/>
            <person name="Sun X."/>
            <person name="Brodelius P.E."/>
            <person name="Rose J.K.C."/>
            <person name="Tang K."/>
        </authorList>
    </citation>
    <scope>NUCLEOTIDE SEQUENCE [LARGE SCALE GENOMIC DNA]</scope>
    <source>
        <strain evidence="3">cv. Huhao1</strain>
        <tissue evidence="2">Leaf</tissue>
    </source>
</reference>
<proteinExistence type="predicted"/>
<dbReference type="Pfam" id="PF24861">
    <property type="entry name" value="SUS_N"/>
    <property type="match status" value="1"/>
</dbReference>
<evidence type="ECO:0000313" key="2">
    <source>
        <dbReference type="EMBL" id="PWA34344.1"/>
    </source>
</evidence>
<organism evidence="2 3">
    <name type="scientific">Artemisia annua</name>
    <name type="common">Sweet wormwood</name>
    <dbReference type="NCBI Taxonomy" id="35608"/>
    <lineage>
        <taxon>Eukaryota</taxon>
        <taxon>Viridiplantae</taxon>
        <taxon>Streptophyta</taxon>
        <taxon>Embryophyta</taxon>
        <taxon>Tracheophyta</taxon>
        <taxon>Spermatophyta</taxon>
        <taxon>Magnoliopsida</taxon>
        <taxon>eudicotyledons</taxon>
        <taxon>Gunneridae</taxon>
        <taxon>Pentapetalae</taxon>
        <taxon>asterids</taxon>
        <taxon>campanulids</taxon>
        <taxon>Asterales</taxon>
        <taxon>Asteraceae</taxon>
        <taxon>Asteroideae</taxon>
        <taxon>Anthemideae</taxon>
        <taxon>Artemisiinae</taxon>
        <taxon>Artemisia</taxon>
    </lineage>
</organism>
<accession>A0A2U1KC77</accession>
<dbReference type="Gene3D" id="3.10.450.330">
    <property type="match status" value="1"/>
</dbReference>
<dbReference type="GO" id="GO:0016740">
    <property type="term" value="F:transferase activity"/>
    <property type="evidence" value="ECO:0007669"/>
    <property type="project" value="UniProtKB-KW"/>
</dbReference>
<dbReference type="AlphaFoldDB" id="A0A2U1KC77"/>